<organism evidence="6 7">
    <name type="scientific">Erythranthe guttata</name>
    <name type="common">Yellow monkey flower</name>
    <name type="synonym">Mimulus guttatus</name>
    <dbReference type="NCBI Taxonomy" id="4155"/>
    <lineage>
        <taxon>Eukaryota</taxon>
        <taxon>Viridiplantae</taxon>
        <taxon>Streptophyta</taxon>
        <taxon>Embryophyta</taxon>
        <taxon>Tracheophyta</taxon>
        <taxon>Spermatophyta</taxon>
        <taxon>Magnoliopsida</taxon>
        <taxon>eudicotyledons</taxon>
        <taxon>Gunneridae</taxon>
        <taxon>Pentapetalae</taxon>
        <taxon>asterids</taxon>
        <taxon>lamiids</taxon>
        <taxon>Lamiales</taxon>
        <taxon>Phrymaceae</taxon>
        <taxon>Erythranthe</taxon>
    </lineage>
</organism>
<dbReference type="PANTHER" id="PTHR27002:SF559">
    <property type="entry name" value="CYSTEINE-RICH RLK (RECEPTOR-LIKE KINASE) PROTEIN"/>
    <property type="match status" value="1"/>
</dbReference>
<evidence type="ECO:0000256" key="2">
    <source>
        <dbReference type="ARBA" id="ARBA00022679"/>
    </source>
</evidence>
<keyword evidence="4" id="KW-0418">Kinase</keyword>
<keyword evidence="1" id="KW-0723">Serine/threonine-protein kinase</keyword>
<evidence type="ECO:0000256" key="1">
    <source>
        <dbReference type="ARBA" id="ARBA00022527"/>
    </source>
</evidence>
<reference evidence="6 7" key="1">
    <citation type="journal article" date="2013" name="Proc. Natl. Acad. Sci. U.S.A.">
        <title>Fine-scale variation in meiotic recombination in Mimulus inferred from population shotgun sequencing.</title>
        <authorList>
            <person name="Hellsten U."/>
            <person name="Wright K.M."/>
            <person name="Jenkins J."/>
            <person name="Shu S."/>
            <person name="Yuan Y."/>
            <person name="Wessler S.R."/>
            <person name="Schmutz J."/>
            <person name="Willis J.H."/>
            <person name="Rokhsar D.S."/>
        </authorList>
    </citation>
    <scope>NUCLEOTIDE SEQUENCE [LARGE SCALE GENOMIC DNA]</scope>
    <source>
        <strain evidence="7">cv. DUN x IM62</strain>
    </source>
</reference>
<dbReference type="Gene3D" id="1.10.510.10">
    <property type="entry name" value="Transferase(Phosphotransferase) domain 1"/>
    <property type="match status" value="1"/>
</dbReference>
<keyword evidence="5" id="KW-0067">ATP-binding</keyword>
<dbReference type="InterPro" id="IPR011009">
    <property type="entry name" value="Kinase-like_dom_sf"/>
</dbReference>
<evidence type="ECO:0000313" key="7">
    <source>
        <dbReference type="Proteomes" id="UP000030748"/>
    </source>
</evidence>
<dbReference type="GO" id="GO:0004674">
    <property type="term" value="F:protein serine/threonine kinase activity"/>
    <property type="evidence" value="ECO:0007669"/>
    <property type="project" value="UniProtKB-KW"/>
</dbReference>
<dbReference type="SUPFAM" id="SSF56112">
    <property type="entry name" value="Protein kinase-like (PK-like)"/>
    <property type="match status" value="1"/>
</dbReference>
<protein>
    <recommendedName>
        <fullName evidence="8">Protein kinase domain-containing protein</fullName>
    </recommendedName>
</protein>
<evidence type="ECO:0000256" key="5">
    <source>
        <dbReference type="ARBA" id="ARBA00022840"/>
    </source>
</evidence>
<evidence type="ECO:0000256" key="4">
    <source>
        <dbReference type="ARBA" id="ARBA00022777"/>
    </source>
</evidence>
<feature type="non-terminal residue" evidence="6">
    <location>
        <position position="1"/>
    </location>
</feature>
<proteinExistence type="predicted"/>
<dbReference type="AlphaFoldDB" id="A0A022Q5X8"/>
<accession>A0A022Q5X8</accession>
<keyword evidence="3" id="KW-0547">Nucleotide-binding</keyword>
<dbReference type="PANTHER" id="PTHR27002">
    <property type="entry name" value="RECEPTOR-LIKE SERINE/THREONINE-PROTEIN KINASE SD1-8"/>
    <property type="match status" value="1"/>
</dbReference>
<gene>
    <name evidence="6" type="ORF">MIMGU_mgv1a019955mg</name>
</gene>
<dbReference type="Proteomes" id="UP000030748">
    <property type="component" value="Unassembled WGS sequence"/>
</dbReference>
<evidence type="ECO:0000256" key="3">
    <source>
        <dbReference type="ARBA" id="ARBA00022741"/>
    </source>
</evidence>
<dbReference type="EMBL" id="KI632197">
    <property type="protein sequence ID" value="EYU22633.1"/>
    <property type="molecule type" value="Genomic_DNA"/>
</dbReference>
<evidence type="ECO:0008006" key="8">
    <source>
        <dbReference type="Google" id="ProtNLM"/>
    </source>
</evidence>
<evidence type="ECO:0000313" key="6">
    <source>
        <dbReference type="EMBL" id="EYU22633.1"/>
    </source>
</evidence>
<keyword evidence="7" id="KW-1185">Reference proteome</keyword>
<dbReference type="GO" id="GO:0005524">
    <property type="term" value="F:ATP binding"/>
    <property type="evidence" value="ECO:0007669"/>
    <property type="project" value="UniProtKB-KW"/>
</dbReference>
<dbReference type="STRING" id="4155.A0A022Q5X8"/>
<sequence>RIWSFRVKNKKLDRSRSSSSGFFGGCGYVPPKYVNGGIYSRKYDVYSFGVLILQILSGEKTACLYGLHKNVNLLEPAYEIWEGDKCMDFMDPSLDNNSSPCKMKRCMQVALLRVQEKWEDRPSMLDVSSMLKSETEIVPTPKIPAFSINKTSHLESVCSEVYSIQFGSRSLFGQHVDNYPRNTPIMLQSSTKESGVATHISNEPDAW</sequence>
<name>A0A022Q5X8_ERYGU</name>
<keyword evidence="2" id="KW-0808">Transferase</keyword>